<keyword evidence="2" id="KW-0812">Transmembrane</keyword>
<gene>
    <name evidence="4" type="ORF">IAD17_07125</name>
</gene>
<dbReference type="InterPro" id="IPR026870">
    <property type="entry name" value="Zinc_ribbon_dom"/>
</dbReference>
<evidence type="ECO:0000256" key="2">
    <source>
        <dbReference type="SAM" id="Phobius"/>
    </source>
</evidence>
<name>A0A9D1HYL4_9ACTN</name>
<evidence type="ECO:0000313" key="5">
    <source>
        <dbReference type="Proteomes" id="UP000824078"/>
    </source>
</evidence>
<evidence type="ECO:0000259" key="3">
    <source>
        <dbReference type="Pfam" id="PF13240"/>
    </source>
</evidence>
<reference evidence="4" key="1">
    <citation type="submission" date="2020-10" db="EMBL/GenBank/DDBJ databases">
        <authorList>
            <person name="Gilroy R."/>
        </authorList>
    </citation>
    <scope>NUCLEOTIDE SEQUENCE</scope>
    <source>
        <strain evidence="4">ChiHjej12B11-29160</strain>
    </source>
</reference>
<feature type="compositionally biased region" description="Acidic residues" evidence="1">
    <location>
        <begin position="109"/>
        <end position="135"/>
    </location>
</feature>
<feature type="transmembrane region" description="Helical" evidence="2">
    <location>
        <begin position="70"/>
        <end position="92"/>
    </location>
</feature>
<dbReference type="EMBL" id="DVMQ01000018">
    <property type="protein sequence ID" value="HIU24677.1"/>
    <property type="molecule type" value="Genomic_DNA"/>
</dbReference>
<feature type="region of interest" description="Disordered" evidence="1">
    <location>
        <begin position="102"/>
        <end position="140"/>
    </location>
</feature>
<evidence type="ECO:0000256" key="1">
    <source>
        <dbReference type="SAM" id="MobiDB-lite"/>
    </source>
</evidence>
<feature type="domain" description="Zinc-ribbon" evidence="3">
    <location>
        <begin position="2"/>
        <end position="23"/>
    </location>
</feature>
<reference evidence="4" key="2">
    <citation type="journal article" date="2021" name="PeerJ">
        <title>Extensive microbial diversity within the chicken gut microbiome revealed by metagenomics and culture.</title>
        <authorList>
            <person name="Gilroy R."/>
            <person name="Ravi A."/>
            <person name="Getino M."/>
            <person name="Pursley I."/>
            <person name="Horton D.L."/>
            <person name="Alikhan N.F."/>
            <person name="Baker D."/>
            <person name="Gharbi K."/>
            <person name="Hall N."/>
            <person name="Watson M."/>
            <person name="Adriaenssens E.M."/>
            <person name="Foster-Nyarko E."/>
            <person name="Jarju S."/>
            <person name="Secka A."/>
            <person name="Antonio M."/>
            <person name="Oren A."/>
            <person name="Chaudhuri R.R."/>
            <person name="La Ragione R."/>
            <person name="Hildebrand F."/>
            <person name="Pallen M.J."/>
        </authorList>
    </citation>
    <scope>NUCLEOTIDE SEQUENCE</scope>
    <source>
        <strain evidence="4">ChiHjej12B11-29160</strain>
    </source>
</reference>
<accession>A0A9D1HYL4</accession>
<keyword evidence="2" id="KW-0472">Membrane</keyword>
<dbReference type="AlphaFoldDB" id="A0A9D1HYL4"/>
<dbReference type="Pfam" id="PF13240">
    <property type="entry name" value="Zn_Ribbon_1"/>
    <property type="match status" value="1"/>
</dbReference>
<protein>
    <submittedName>
        <fullName evidence="4">Zinc ribbon domain-containing protein</fullName>
    </submittedName>
</protein>
<comment type="caution">
    <text evidence="4">The sequence shown here is derived from an EMBL/GenBank/DDBJ whole genome shotgun (WGS) entry which is preliminary data.</text>
</comment>
<proteinExistence type="predicted"/>
<keyword evidence="2" id="KW-1133">Transmembrane helix</keyword>
<dbReference type="Proteomes" id="UP000824078">
    <property type="component" value="Unassembled WGS sequence"/>
</dbReference>
<organism evidence="4 5">
    <name type="scientific">Candidatus Coprovicinus avistercoris</name>
    <dbReference type="NCBI Taxonomy" id="2840754"/>
    <lineage>
        <taxon>Bacteria</taxon>
        <taxon>Bacillati</taxon>
        <taxon>Actinomycetota</taxon>
        <taxon>Coriobacteriia</taxon>
        <taxon>Coriobacteriales</taxon>
        <taxon>Coriobacteriaceae</taxon>
        <taxon>Coriobacteriaceae incertae sedis</taxon>
        <taxon>Candidatus Coprovicinus</taxon>
    </lineage>
</organism>
<sequence>MYCKQCGKQISDDVKFCPRCGAAVGVGTNEANATSRAQITSDAPSTTPMSGGIAEQVNSSKQHSRRRMPMVLIIILVTLALASAAFAAVYIYTTYIAPAQEEQPAQVEPEADENNETAEEPEEEPAEEPEEPDTTSEEREQRAVYDGILNEYRDSQAQGWSNASESSLSDLSSLGLIVDLQQDMNTGLSYDTLESGTVSYAYTDLGNDGVLDLVIGVVQDDGNYQVIGLFSTDGTTTTSLMNGDITARSWWYVLDDGTILNSQTSGASSQNLLVYTVMNGQLTPDRSAYLQDGKFLSWNSDPSVQEDPQTAYQEIENAPRATLDWQPLDEFEPEA</sequence>
<evidence type="ECO:0000313" key="4">
    <source>
        <dbReference type="EMBL" id="HIU24677.1"/>
    </source>
</evidence>